<protein>
    <submittedName>
        <fullName evidence="1">Uncharacterized protein</fullName>
    </submittedName>
</protein>
<evidence type="ECO:0000313" key="2">
    <source>
        <dbReference type="Proteomes" id="UP000324222"/>
    </source>
</evidence>
<keyword evidence="2" id="KW-1185">Reference proteome</keyword>
<name>A0A5B7FIZ0_PORTR</name>
<proteinExistence type="predicted"/>
<dbReference type="EMBL" id="VSRR010006571">
    <property type="protein sequence ID" value="MPC45103.1"/>
    <property type="molecule type" value="Genomic_DNA"/>
</dbReference>
<accession>A0A5B7FIZ0</accession>
<evidence type="ECO:0000313" key="1">
    <source>
        <dbReference type="EMBL" id="MPC45103.1"/>
    </source>
</evidence>
<organism evidence="1 2">
    <name type="scientific">Portunus trituberculatus</name>
    <name type="common">Swimming crab</name>
    <name type="synonym">Neptunus trituberculatus</name>
    <dbReference type="NCBI Taxonomy" id="210409"/>
    <lineage>
        <taxon>Eukaryota</taxon>
        <taxon>Metazoa</taxon>
        <taxon>Ecdysozoa</taxon>
        <taxon>Arthropoda</taxon>
        <taxon>Crustacea</taxon>
        <taxon>Multicrustacea</taxon>
        <taxon>Malacostraca</taxon>
        <taxon>Eumalacostraca</taxon>
        <taxon>Eucarida</taxon>
        <taxon>Decapoda</taxon>
        <taxon>Pleocyemata</taxon>
        <taxon>Brachyura</taxon>
        <taxon>Eubrachyura</taxon>
        <taxon>Portunoidea</taxon>
        <taxon>Portunidae</taxon>
        <taxon>Portuninae</taxon>
        <taxon>Portunus</taxon>
    </lineage>
</organism>
<gene>
    <name evidence="1" type="ORF">E2C01_038788</name>
</gene>
<sequence length="95" mass="10661">MTAISTTTTTITTTNTAVNTLSHYHTPTPFLTLYNTTPNLQQKLRLMGARLRPDPGVEVTWLDPLPGTNDPMLTTTPRPTFHHTLPFSLRFPHPH</sequence>
<dbReference type="Proteomes" id="UP000324222">
    <property type="component" value="Unassembled WGS sequence"/>
</dbReference>
<dbReference type="AlphaFoldDB" id="A0A5B7FIZ0"/>
<reference evidence="1 2" key="1">
    <citation type="submission" date="2019-05" db="EMBL/GenBank/DDBJ databases">
        <title>Another draft genome of Portunus trituberculatus and its Hox gene families provides insights of decapod evolution.</title>
        <authorList>
            <person name="Jeong J.-H."/>
            <person name="Song I."/>
            <person name="Kim S."/>
            <person name="Choi T."/>
            <person name="Kim D."/>
            <person name="Ryu S."/>
            <person name="Kim W."/>
        </authorList>
    </citation>
    <scope>NUCLEOTIDE SEQUENCE [LARGE SCALE GENOMIC DNA]</scope>
    <source>
        <tissue evidence="1">Muscle</tissue>
    </source>
</reference>
<comment type="caution">
    <text evidence="1">The sequence shown here is derived from an EMBL/GenBank/DDBJ whole genome shotgun (WGS) entry which is preliminary data.</text>
</comment>